<keyword evidence="4" id="KW-1185">Reference proteome</keyword>
<feature type="transmembrane region" description="Helical" evidence="2">
    <location>
        <begin position="245"/>
        <end position="265"/>
    </location>
</feature>
<evidence type="ECO:0000256" key="1">
    <source>
        <dbReference type="SAM" id="MobiDB-lite"/>
    </source>
</evidence>
<feature type="transmembrane region" description="Helical" evidence="2">
    <location>
        <begin position="171"/>
        <end position="192"/>
    </location>
</feature>
<feature type="compositionally biased region" description="Low complexity" evidence="1">
    <location>
        <begin position="306"/>
        <end position="316"/>
    </location>
</feature>
<sequence length="342" mass="38482">MDDSETIPDDALSLYRAFQYCMAVISFVGLLVLFFLISLEKAAQHQTWLQAVNRFNILLVIKCVCQIILHIAIGLRCWSSCPSVAFGVITYALENGAIYTMAQCYILFLWMRASDVIKKVFPKSMCYFQYIVQISPLIFVSTFISDVYLSWDQHAHSESQASDTSVLFNTILSLLASGTAVVFDLITLTTFLRYLYRISRDAEIRLDSHLRTIAQFGVLTSSIALTSFVFNVVELMYTPGTKIQVLLYYATITWIDLVLFLLIGMKARLIVVRARRDSNVNISAREVNSTKCDSVRDSTTPKDGTKSPTSSSFSPKMGLSPKMGRSMLNISRSYSDGRVLSR</sequence>
<feature type="compositionally biased region" description="Basic and acidic residues" evidence="1">
    <location>
        <begin position="293"/>
        <end position="305"/>
    </location>
</feature>
<protein>
    <submittedName>
        <fullName evidence="3">Uncharacterized protein</fullName>
    </submittedName>
</protein>
<evidence type="ECO:0000313" key="3">
    <source>
        <dbReference type="EMBL" id="ORY30117.1"/>
    </source>
</evidence>
<dbReference type="Proteomes" id="UP000193642">
    <property type="component" value="Unassembled WGS sequence"/>
</dbReference>
<dbReference type="AlphaFoldDB" id="A0A1Y2B6M3"/>
<keyword evidence="2" id="KW-0472">Membrane</keyword>
<evidence type="ECO:0000256" key="2">
    <source>
        <dbReference type="SAM" id="Phobius"/>
    </source>
</evidence>
<evidence type="ECO:0000313" key="4">
    <source>
        <dbReference type="Proteomes" id="UP000193642"/>
    </source>
</evidence>
<accession>A0A1Y2B6M3</accession>
<dbReference type="EMBL" id="MCGO01000084">
    <property type="protein sequence ID" value="ORY30117.1"/>
    <property type="molecule type" value="Genomic_DNA"/>
</dbReference>
<organism evidence="3 4">
    <name type="scientific">Rhizoclosmatium globosum</name>
    <dbReference type="NCBI Taxonomy" id="329046"/>
    <lineage>
        <taxon>Eukaryota</taxon>
        <taxon>Fungi</taxon>
        <taxon>Fungi incertae sedis</taxon>
        <taxon>Chytridiomycota</taxon>
        <taxon>Chytridiomycota incertae sedis</taxon>
        <taxon>Chytridiomycetes</taxon>
        <taxon>Chytridiales</taxon>
        <taxon>Chytriomycetaceae</taxon>
        <taxon>Rhizoclosmatium</taxon>
    </lineage>
</organism>
<name>A0A1Y2B6M3_9FUNG</name>
<keyword evidence="2" id="KW-0812">Transmembrane</keyword>
<feature type="transmembrane region" description="Helical" evidence="2">
    <location>
        <begin position="17"/>
        <end position="39"/>
    </location>
</feature>
<feature type="region of interest" description="Disordered" evidence="1">
    <location>
        <begin position="291"/>
        <end position="342"/>
    </location>
</feature>
<gene>
    <name evidence="3" type="ORF">BCR33DRAFT_724434</name>
</gene>
<reference evidence="3 4" key="1">
    <citation type="submission" date="2016-07" db="EMBL/GenBank/DDBJ databases">
        <title>Pervasive Adenine N6-methylation of Active Genes in Fungi.</title>
        <authorList>
            <consortium name="DOE Joint Genome Institute"/>
            <person name="Mondo S.J."/>
            <person name="Dannebaum R.O."/>
            <person name="Kuo R.C."/>
            <person name="Labutti K."/>
            <person name="Haridas S."/>
            <person name="Kuo A."/>
            <person name="Salamov A."/>
            <person name="Ahrendt S.R."/>
            <person name="Lipzen A."/>
            <person name="Sullivan W."/>
            <person name="Andreopoulos W.B."/>
            <person name="Clum A."/>
            <person name="Lindquist E."/>
            <person name="Daum C."/>
            <person name="Ramamoorthy G.K."/>
            <person name="Gryganskyi A."/>
            <person name="Culley D."/>
            <person name="Magnuson J.K."/>
            <person name="James T.Y."/>
            <person name="O'Malley M.A."/>
            <person name="Stajich J.E."/>
            <person name="Spatafora J.W."/>
            <person name="Visel A."/>
            <person name="Grigoriev I.V."/>
        </authorList>
    </citation>
    <scope>NUCLEOTIDE SEQUENCE [LARGE SCALE GENOMIC DNA]</scope>
    <source>
        <strain evidence="3 4">JEL800</strain>
    </source>
</reference>
<feature type="transmembrane region" description="Helical" evidence="2">
    <location>
        <begin position="85"/>
        <end position="110"/>
    </location>
</feature>
<dbReference type="OrthoDB" id="2167228at2759"/>
<feature type="transmembrane region" description="Helical" evidence="2">
    <location>
        <begin position="213"/>
        <end position="233"/>
    </location>
</feature>
<proteinExistence type="predicted"/>
<feature type="transmembrane region" description="Helical" evidence="2">
    <location>
        <begin position="130"/>
        <end position="151"/>
    </location>
</feature>
<keyword evidence="2" id="KW-1133">Transmembrane helix</keyword>
<feature type="transmembrane region" description="Helical" evidence="2">
    <location>
        <begin position="51"/>
        <end position="73"/>
    </location>
</feature>
<comment type="caution">
    <text evidence="3">The sequence shown here is derived from an EMBL/GenBank/DDBJ whole genome shotgun (WGS) entry which is preliminary data.</text>
</comment>